<dbReference type="InterPro" id="IPR036028">
    <property type="entry name" value="SH3-like_dom_sf"/>
</dbReference>
<protein>
    <recommendedName>
        <fullName evidence="3">SH3 domain-containing protein</fullName>
    </recommendedName>
</protein>
<dbReference type="PROSITE" id="PS50002">
    <property type="entry name" value="SH3"/>
    <property type="match status" value="1"/>
</dbReference>
<keyword evidence="1 2" id="KW-0728">SH3 domain</keyword>
<dbReference type="AlphaFoldDB" id="A0A2R6RQE3"/>
<dbReference type="PRINTS" id="PR00452">
    <property type="entry name" value="SH3DOMAIN"/>
</dbReference>
<dbReference type="PANTHER" id="PTHR46026:SF1">
    <property type="entry name" value="RHO-TYPE GUANINE NUCLEOTIDE EXCHANGE FACTOR, ISOFORM F"/>
    <property type="match status" value="1"/>
</dbReference>
<accession>A0A2R6RQE3</accession>
<evidence type="ECO:0000259" key="3">
    <source>
        <dbReference type="PROSITE" id="PS50002"/>
    </source>
</evidence>
<dbReference type="InterPro" id="IPR001452">
    <property type="entry name" value="SH3_domain"/>
</dbReference>
<dbReference type="Pfam" id="PF00018">
    <property type="entry name" value="SH3_1"/>
    <property type="match status" value="2"/>
</dbReference>
<dbReference type="OrthoDB" id="19092at2759"/>
<evidence type="ECO:0000313" key="4">
    <source>
        <dbReference type="EMBL" id="PSS32227.1"/>
    </source>
</evidence>
<gene>
    <name evidence="4" type="ORF">PHLCEN_2v1996</name>
</gene>
<evidence type="ECO:0000256" key="2">
    <source>
        <dbReference type="PROSITE-ProRule" id="PRU00192"/>
    </source>
</evidence>
<keyword evidence="5" id="KW-1185">Reference proteome</keyword>
<dbReference type="Proteomes" id="UP000186601">
    <property type="component" value="Unassembled WGS sequence"/>
</dbReference>
<dbReference type="EMBL" id="MLYV02000179">
    <property type="protein sequence ID" value="PSS32227.1"/>
    <property type="molecule type" value="Genomic_DNA"/>
</dbReference>
<dbReference type="PANTHER" id="PTHR46026">
    <property type="entry name" value="RHO-TYPE GUANINE NUCLEOTIDE EXCHANGE FACTOR, ISOFORM F"/>
    <property type="match status" value="1"/>
</dbReference>
<comment type="caution">
    <text evidence="4">The sequence shown here is derived from an EMBL/GenBank/DDBJ whole genome shotgun (WGS) entry which is preliminary data.</text>
</comment>
<name>A0A2R6RQE3_9APHY</name>
<feature type="domain" description="SH3" evidence="3">
    <location>
        <begin position="42"/>
        <end position="108"/>
    </location>
</feature>
<dbReference type="STRING" id="98765.A0A2R6RQE3"/>
<evidence type="ECO:0000256" key="1">
    <source>
        <dbReference type="ARBA" id="ARBA00022443"/>
    </source>
</evidence>
<dbReference type="SMART" id="SM00326">
    <property type="entry name" value="SH3"/>
    <property type="match status" value="2"/>
</dbReference>
<reference evidence="4 5" key="1">
    <citation type="submission" date="2018-02" db="EMBL/GenBank/DDBJ databases">
        <title>Genome sequence of the basidiomycete white-rot fungus Phlebia centrifuga.</title>
        <authorList>
            <person name="Granchi Z."/>
            <person name="Peng M."/>
            <person name="de Vries R.P."/>
            <person name="Hilden K."/>
            <person name="Makela M.R."/>
            <person name="Grigoriev I."/>
            <person name="Riley R."/>
        </authorList>
    </citation>
    <scope>NUCLEOTIDE SEQUENCE [LARGE SCALE GENOMIC DNA]</scope>
    <source>
        <strain evidence="4 5">FBCC195</strain>
    </source>
</reference>
<dbReference type="CDD" id="cd00174">
    <property type="entry name" value="SH3"/>
    <property type="match status" value="2"/>
</dbReference>
<sequence length="167" mass="19044">MSIQYLVVDRTLYDDTGALTHESVPSHQSSYASDKYTDDGRPILFYVKALYDYQATIDEEFDFQADDIIAVTETPEDGWWSGELQIEKKKRQPGRHIFPSNLVSRHESVASHQSPSASDKEFNFQAGDIIAVTATPEDGWWRGELVDEKKRQHGRYVFPSNFVGLLP</sequence>
<dbReference type="Gene3D" id="2.30.30.40">
    <property type="entry name" value="SH3 Domains"/>
    <property type="match status" value="2"/>
</dbReference>
<organism evidence="4 5">
    <name type="scientific">Hermanssonia centrifuga</name>
    <dbReference type="NCBI Taxonomy" id="98765"/>
    <lineage>
        <taxon>Eukaryota</taxon>
        <taxon>Fungi</taxon>
        <taxon>Dikarya</taxon>
        <taxon>Basidiomycota</taxon>
        <taxon>Agaricomycotina</taxon>
        <taxon>Agaricomycetes</taxon>
        <taxon>Polyporales</taxon>
        <taxon>Meruliaceae</taxon>
        <taxon>Hermanssonia</taxon>
    </lineage>
</organism>
<dbReference type="SUPFAM" id="SSF50044">
    <property type="entry name" value="SH3-domain"/>
    <property type="match status" value="2"/>
</dbReference>
<proteinExistence type="predicted"/>
<evidence type="ECO:0000313" key="5">
    <source>
        <dbReference type="Proteomes" id="UP000186601"/>
    </source>
</evidence>